<dbReference type="Pfam" id="PF13385">
    <property type="entry name" value="Laminin_G_3"/>
    <property type="match status" value="2"/>
</dbReference>
<evidence type="ECO:0000256" key="2">
    <source>
        <dbReference type="SAM" id="SignalP"/>
    </source>
</evidence>
<dbReference type="PANTHER" id="PTHR42535">
    <property type="entry name" value="OOKINETE PROTEIN, PUTATIVE-RELATED"/>
    <property type="match status" value="1"/>
</dbReference>
<name>A0ABW2L0S5_9BACT</name>
<feature type="signal peptide" evidence="2">
    <location>
        <begin position="1"/>
        <end position="29"/>
    </location>
</feature>
<dbReference type="EMBL" id="JBHTBS010000001">
    <property type="protein sequence ID" value="MFC7335939.1"/>
    <property type="molecule type" value="Genomic_DNA"/>
</dbReference>
<dbReference type="Proteomes" id="UP001596472">
    <property type="component" value="Unassembled WGS sequence"/>
</dbReference>
<dbReference type="InterPro" id="IPR013320">
    <property type="entry name" value="ConA-like_dom_sf"/>
</dbReference>
<sequence length="1291" mass="139108">MNKPFRVLQWTIKILLAALGLSVVAPLTAQVEFLEESTVTNEGLYFWYADGSKAYHYNANISPRGDCVAVVNGYIFFGWYKGGMTNRNLMISRKKIGSGGWVTVQLPHKNTLIQPGNKWGDSHSTISVGVSKIDGTVHIFYDHHNDPLKYIVTKKNIAFAPDADFKLSNFESTRGYLVPGQPITITYPKITTNADGEIILNYRKGSAVGGNEMVHVYNGASWSSNKQVTRGGGLPHVAEEDKNYAYGVPYFNNGNVYYAWSVRWAAKKDQGVLNEGVYLAKCGPDMTSMWEDLNGVKHALPIQDYAPFLIDLPASNAGKGSSGGPGLVVSEEGDVHVTYDGRGSGSTYEYTYTRKAGETSFTKHNGTRKTGLSWNNRFYTINASGSSIRITSGEPGSTNYVTELVHNTSRSFGVSASYIDDGKLVLIVSENKQSDKKDIYSYVFQLPSEDLGPSSGLVAHWPMDEGTGTEVANVAGTSFTAEIQNGATWGSDATRASFVSFDGTDDRIATTFKYALKATDDFTWAWWANKQSANGTGNGAIMVGNRYGNTGSETYEYIKFTPTGVQLANTNDVAEISVLNYADITQDGWHHYAMVKSGTSYQWYVDGVAQGAPFTSSYSETTPIPFMIGGDGDNKANEHFQGSIDDVVLYRNALTSYHLASVMDGDYDLTIPMVALGSPVDVDSGATWLDGLPAHSGAIYQIPATGNLRSVTGNWTFPGDAMTIEPGGKFQVRAIESQGQVTKVGQINLRGGESFTPGEYAEITAGTGSGVTNVLDGAIDVSGYGRIVSYGTVDRSLKVDSQVTGSGNIQIYESLTSGISSVRFTNDSNTFSGLWEVSDQSRLIFENAGAVGDSSIDVKSGGRLKVLGNWSTEGTLAVSDEVGSEVDLGNFAWSVIGLTLGERVVADGIYTAAELNAIASNPVFIGNGTLSIGESDGAAPIAHWKLDEASGNLAIDSSGQGNRGTLLHGATRESDAVRGSFVTFDGIDDRISTSFTYSLGSSSAFTWSWWAKRGAAVNPQAVMVGNRYPVGASPEVYKFIKFTPNEASFAHSADISSFHKYNYTDLPVGGWNHYAMVKDGTNYQWYVNGVPQGSSITHSYGGSVPLPFNIGGDDNDATPGGRENEHFAGSIDDVVLYDRALNARDIRNLRDGIYISPALTGIEDWRLVHFGTTENSGSASDSKDANSDGESNLMEFATGQNPHAATRLSTALEMNGDAIEFRYTASKAALADGVSFEVEWSDTLQAESWSVVGVTEVTDPENSEDSEVEHRIATVPAGSECRFVRLKVRQF</sequence>
<dbReference type="Gene3D" id="2.60.120.200">
    <property type="match status" value="2"/>
</dbReference>
<evidence type="ECO:0000313" key="3">
    <source>
        <dbReference type="EMBL" id="MFC7335939.1"/>
    </source>
</evidence>
<dbReference type="PANTHER" id="PTHR42535:SF2">
    <property type="entry name" value="CHROMOSOME UNDETERMINED SCAFFOLD_146, WHOLE GENOME SHOTGUN SEQUENCE"/>
    <property type="match status" value="1"/>
</dbReference>
<comment type="caution">
    <text evidence="3">The sequence shown here is derived from an EMBL/GenBank/DDBJ whole genome shotgun (WGS) entry which is preliminary data.</text>
</comment>
<keyword evidence="2" id="KW-0732">Signal</keyword>
<dbReference type="Pfam" id="PF15892">
    <property type="entry name" value="BNR_4"/>
    <property type="match status" value="1"/>
</dbReference>
<organism evidence="3 4">
    <name type="scientific">Haloferula chungangensis</name>
    <dbReference type="NCBI Taxonomy" id="1048331"/>
    <lineage>
        <taxon>Bacteria</taxon>
        <taxon>Pseudomonadati</taxon>
        <taxon>Verrucomicrobiota</taxon>
        <taxon>Verrucomicrobiia</taxon>
        <taxon>Verrucomicrobiales</taxon>
        <taxon>Verrucomicrobiaceae</taxon>
        <taxon>Haloferula</taxon>
    </lineage>
</organism>
<accession>A0ABW2L0S5</accession>
<dbReference type="SUPFAM" id="SSF49899">
    <property type="entry name" value="Concanavalin A-like lectins/glucanases"/>
    <property type="match status" value="2"/>
</dbReference>
<gene>
    <name evidence="3" type="ORF">ACFQY0_02015</name>
</gene>
<evidence type="ECO:0000256" key="1">
    <source>
        <dbReference type="SAM" id="MobiDB-lite"/>
    </source>
</evidence>
<reference evidence="4" key="1">
    <citation type="journal article" date="2019" name="Int. J. Syst. Evol. Microbiol.">
        <title>The Global Catalogue of Microorganisms (GCM) 10K type strain sequencing project: providing services to taxonomists for standard genome sequencing and annotation.</title>
        <authorList>
            <consortium name="The Broad Institute Genomics Platform"/>
            <consortium name="The Broad Institute Genome Sequencing Center for Infectious Disease"/>
            <person name="Wu L."/>
            <person name="Ma J."/>
        </authorList>
    </citation>
    <scope>NUCLEOTIDE SEQUENCE [LARGE SCALE GENOMIC DNA]</scope>
    <source>
        <strain evidence="4">CGMCC 4.1467</strain>
    </source>
</reference>
<protein>
    <submittedName>
        <fullName evidence="3">BNR-4 repeat-containing protein</fullName>
    </submittedName>
</protein>
<proteinExistence type="predicted"/>
<feature type="region of interest" description="Disordered" evidence="1">
    <location>
        <begin position="1173"/>
        <end position="1192"/>
    </location>
</feature>
<evidence type="ECO:0000313" key="4">
    <source>
        <dbReference type="Proteomes" id="UP001596472"/>
    </source>
</evidence>
<dbReference type="RefSeq" id="WP_379708548.1">
    <property type="nucleotide sequence ID" value="NZ_JBHTBS010000001.1"/>
</dbReference>
<keyword evidence="4" id="KW-1185">Reference proteome</keyword>
<feature type="chain" id="PRO_5047147374" evidence="2">
    <location>
        <begin position="30"/>
        <end position="1291"/>
    </location>
</feature>